<reference evidence="2 3" key="1">
    <citation type="submission" date="2024-09" db="EMBL/GenBank/DDBJ databases">
        <authorList>
            <person name="Sun Q."/>
            <person name="Mori K."/>
        </authorList>
    </citation>
    <scope>NUCLEOTIDE SEQUENCE [LARGE SCALE GENOMIC DNA]</scope>
    <source>
        <strain evidence="2 3">TISTR 2452</strain>
    </source>
</reference>
<feature type="transmembrane region" description="Helical" evidence="1">
    <location>
        <begin position="32"/>
        <end position="50"/>
    </location>
</feature>
<feature type="transmembrane region" description="Helical" evidence="1">
    <location>
        <begin position="85"/>
        <end position="110"/>
    </location>
</feature>
<feature type="transmembrane region" description="Helical" evidence="1">
    <location>
        <begin position="181"/>
        <end position="200"/>
    </location>
</feature>
<keyword evidence="1" id="KW-0812">Transmembrane</keyword>
<evidence type="ECO:0000256" key="1">
    <source>
        <dbReference type="SAM" id="Phobius"/>
    </source>
</evidence>
<name>A0ABV5KJI1_9BACL</name>
<feature type="transmembrane region" description="Helical" evidence="1">
    <location>
        <begin position="56"/>
        <end position="73"/>
    </location>
</feature>
<protein>
    <recommendedName>
        <fullName evidence="4">YitT family protein</fullName>
    </recommendedName>
</protein>
<evidence type="ECO:0008006" key="4">
    <source>
        <dbReference type="Google" id="ProtNLM"/>
    </source>
</evidence>
<proteinExistence type="predicted"/>
<feature type="transmembrane region" description="Helical" evidence="1">
    <location>
        <begin position="6"/>
        <end position="25"/>
    </location>
</feature>
<evidence type="ECO:0000313" key="2">
    <source>
        <dbReference type="EMBL" id="MFB9325382.1"/>
    </source>
</evidence>
<gene>
    <name evidence="2" type="ORF">ACFFSY_05535</name>
</gene>
<keyword evidence="1" id="KW-0472">Membrane</keyword>
<accession>A0ABV5KJI1</accession>
<feature type="transmembrane region" description="Helical" evidence="1">
    <location>
        <begin position="122"/>
        <end position="139"/>
    </location>
</feature>
<organism evidence="2 3">
    <name type="scientific">Paenibacillus aurantiacus</name>
    <dbReference type="NCBI Taxonomy" id="1936118"/>
    <lineage>
        <taxon>Bacteria</taxon>
        <taxon>Bacillati</taxon>
        <taxon>Bacillota</taxon>
        <taxon>Bacilli</taxon>
        <taxon>Bacillales</taxon>
        <taxon>Paenibacillaceae</taxon>
        <taxon>Paenibacillus</taxon>
    </lineage>
</organism>
<dbReference type="RefSeq" id="WP_377491099.1">
    <property type="nucleotide sequence ID" value="NZ_JBHMDO010000010.1"/>
</dbReference>
<sequence length="207" mass="23846">MDFLGFMLFSTIEGVSMYALALYLFRYNFKHYLMHSLIIIEIINLQNLLTREELSSLAYIAPIVNIVITLLFFKTIARLPFIQSIFMTIVGFLGFAVLQTIIVLICNFTIVEVNTNQFKGYLLQFLTGVIGTGIGWYLYKRGLGFTFDFEKWRFKGEQLFVTIIIIGFILALVAMMYFQDIYANVFGFVVALIIFLVYSIKKEASSE</sequence>
<keyword evidence="1" id="KW-1133">Transmembrane helix</keyword>
<comment type="caution">
    <text evidence="2">The sequence shown here is derived from an EMBL/GenBank/DDBJ whole genome shotgun (WGS) entry which is preliminary data.</text>
</comment>
<keyword evidence="3" id="KW-1185">Reference proteome</keyword>
<dbReference type="EMBL" id="JBHMDO010000010">
    <property type="protein sequence ID" value="MFB9325382.1"/>
    <property type="molecule type" value="Genomic_DNA"/>
</dbReference>
<dbReference type="Proteomes" id="UP001589747">
    <property type="component" value="Unassembled WGS sequence"/>
</dbReference>
<evidence type="ECO:0000313" key="3">
    <source>
        <dbReference type="Proteomes" id="UP001589747"/>
    </source>
</evidence>
<feature type="transmembrane region" description="Helical" evidence="1">
    <location>
        <begin position="159"/>
        <end position="175"/>
    </location>
</feature>